<dbReference type="Pfam" id="PF12681">
    <property type="entry name" value="Glyoxalase_2"/>
    <property type="match status" value="1"/>
</dbReference>
<dbReference type="PANTHER" id="PTHR43048:SF4">
    <property type="entry name" value="RING-CLEAVING DIOXYGENASE-RELATED"/>
    <property type="match status" value="1"/>
</dbReference>
<keyword evidence="1" id="KW-0479">Metal-binding</keyword>
<gene>
    <name evidence="3" type="ORF">IEO70_12445</name>
</gene>
<protein>
    <submittedName>
        <fullName evidence="3">VOC family protein</fullName>
    </submittedName>
</protein>
<dbReference type="AlphaFoldDB" id="A0A927CWP8"/>
<organism evidence="3 4">
    <name type="scientific">Peribacillus faecalis</name>
    <dbReference type="NCBI Taxonomy" id="2772559"/>
    <lineage>
        <taxon>Bacteria</taxon>
        <taxon>Bacillati</taxon>
        <taxon>Bacillota</taxon>
        <taxon>Bacilli</taxon>
        <taxon>Bacillales</taxon>
        <taxon>Bacillaceae</taxon>
        <taxon>Peribacillus</taxon>
    </lineage>
</organism>
<evidence type="ECO:0000313" key="3">
    <source>
        <dbReference type="EMBL" id="MBD3109158.1"/>
    </source>
</evidence>
<accession>A0A927CWP8</accession>
<dbReference type="InterPro" id="IPR029068">
    <property type="entry name" value="Glyas_Bleomycin-R_OHBP_Dase"/>
</dbReference>
<dbReference type="InterPro" id="IPR037523">
    <property type="entry name" value="VOC_core"/>
</dbReference>
<proteinExistence type="predicted"/>
<evidence type="ECO:0000259" key="2">
    <source>
        <dbReference type="PROSITE" id="PS51819"/>
    </source>
</evidence>
<keyword evidence="4" id="KW-1185">Reference proteome</keyword>
<name>A0A927CWP8_9BACI</name>
<reference evidence="3" key="1">
    <citation type="submission" date="2020-09" db="EMBL/GenBank/DDBJ databases">
        <title>Bacillus faecalis sp. nov., a moderately halophilic bacterium isolated from cow faeces.</title>
        <authorList>
            <person name="Jiang L."/>
            <person name="Lee J."/>
        </authorList>
    </citation>
    <scope>NUCLEOTIDE SEQUENCE</scope>
    <source>
        <strain evidence="3">AGMB 02131</strain>
    </source>
</reference>
<dbReference type="RefSeq" id="WP_190998699.1">
    <property type="nucleotide sequence ID" value="NZ_JACXSI010000029.1"/>
</dbReference>
<dbReference type="PANTHER" id="PTHR43048">
    <property type="entry name" value="METHYLMALONYL-COA EPIMERASE"/>
    <property type="match status" value="1"/>
</dbReference>
<dbReference type="Proteomes" id="UP000602076">
    <property type="component" value="Unassembled WGS sequence"/>
</dbReference>
<dbReference type="GO" id="GO:0046872">
    <property type="term" value="F:metal ion binding"/>
    <property type="evidence" value="ECO:0007669"/>
    <property type="project" value="UniProtKB-KW"/>
</dbReference>
<evidence type="ECO:0000313" key="4">
    <source>
        <dbReference type="Proteomes" id="UP000602076"/>
    </source>
</evidence>
<dbReference type="PROSITE" id="PS51819">
    <property type="entry name" value="VOC"/>
    <property type="match status" value="1"/>
</dbReference>
<dbReference type="InterPro" id="IPR025870">
    <property type="entry name" value="Glyoxalase-like_dom"/>
</dbReference>
<dbReference type="InterPro" id="IPR051785">
    <property type="entry name" value="MMCE/EMCE_epimerase"/>
</dbReference>
<dbReference type="EMBL" id="JACXSI010000029">
    <property type="protein sequence ID" value="MBD3109158.1"/>
    <property type="molecule type" value="Genomic_DNA"/>
</dbReference>
<evidence type="ECO:0000256" key="1">
    <source>
        <dbReference type="ARBA" id="ARBA00022723"/>
    </source>
</evidence>
<dbReference type="GO" id="GO:0046491">
    <property type="term" value="P:L-methylmalonyl-CoA metabolic process"/>
    <property type="evidence" value="ECO:0007669"/>
    <property type="project" value="TreeGrafter"/>
</dbReference>
<dbReference type="SUPFAM" id="SSF54593">
    <property type="entry name" value="Glyoxalase/Bleomycin resistance protein/Dihydroxybiphenyl dioxygenase"/>
    <property type="match status" value="1"/>
</dbReference>
<dbReference type="GO" id="GO:0004493">
    <property type="term" value="F:methylmalonyl-CoA epimerase activity"/>
    <property type="evidence" value="ECO:0007669"/>
    <property type="project" value="TreeGrafter"/>
</dbReference>
<dbReference type="Gene3D" id="3.10.180.10">
    <property type="entry name" value="2,3-Dihydroxybiphenyl 1,2-Dioxygenase, domain 1"/>
    <property type="match status" value="1"/>
</dbReference>
<feature type="domain" description="VOC" evidence="2">
    <location>
        <begin position="2"/>
        <end position="126"/>
    </location>
</feature>
<comment type="caution">
    <text evidence="3">The sequence shown here is derived from an EMBL/GenBank/DDBJ whole genome shotgun (WGS) entry which is preliminary data.</text>
</comment>
<sequence>MKLTHTRLLVDHYEECYKFYKETLDFECMWGDEHSNYAEFQAGSTLLAIFDKEQMLEDLNELVDVKVDAPRNEVALIFAVDDVDEVYQSLKAKVSFITEPHNRQDWGIRVAHFRDPNGTLIEINHGIDHK</sequence>